<dbReference type="SUPFAM" id="SSF53474">
    <property type="entry name" value="alpha/beta-Hydrolases"/>
    <property type="match status" value="1"/>
</dbReference>
<dbReference type="InterPro" id="IPR029058">
    <property type="entry name" value="AB_hydrolase_fold"/>
</dbReference>
<dbReference type="GeneID" id="41979045"/>
<evidence type="ECO:0000256" key="4">
    <source>
        <dbReference type="ARBA" id="ARBA00023098"/>
    </source>
</evidence>
<dbReference type="AlphaFoldDB" id="A0A507B5T0"/>
<reference evidence="6 7" key="1">
    <citation type="submission" date="2019-06" db="EMBL/GenBank/DDBJ databases">
        <title>Draft genome sequence of the filamentous fungus Phialemoniopsis curvata isolated from diesel fuel.</title>
        <authorList>
            <person name="Varaljay V.A."/>
            <person name="Lyon W.J."/>
            <person name="Crouch A.L."/>
            <person name="Drake C.E."/>
            <person name="Hollomon J.M."/>
            <person name="Nadeau L.J."/>
            <person name="Nunn H.S."/>
            <person name="Stevenson B.S."/>
            <person name="Bojanowski C.L."/>
            <person name="Crookes-Goodson W.J."/>
        </authorList>
    </citation>
    <scope>NUCLEOTIDE SEQUENCE [LARGE SCALE GENOMIC DNA]</scope>
    <source>
        <strain evidence="6 7">D216</strain>
    </source>
</reference>
<sequence length="380" mass="41776">MLKNSLFLLALVVVAVSGDYVFPEPDGPFRVTMTSEELVDQARPDPFNSSHPRRLMISRFTPVPRKQCQKTCLVQYMPEVVAREEDANLLAFLKTDEWPVGILSQLQLQLCCEVRPGCKKKSYPTLLLGTGLNTTRLFYSAMAQNIASTGYEVIVMDHPYETDIVQFPDGTIIYGGNVPADKNSTGPLIHALDARLRDTSFILNELGVQYATDNPSNSKVGFVGHSFGGAAAAHTMLNDTRVVAGVNFDGLMFGPVLNAGLGRPGIPQSFLLWGSEGHNSTADTAWDQLWETHDSYHPGEWMKELSMKGSVHGSFWDMVLIADVAGLRENPSLYGEVTGARVMEILRAYLRDYFGMALTGKGEGLLAGPDSKYSEVVFVR</sequence>
<protein>
    <recommendedName>
        <fullName evidence="1">1-alkyl-2-acetylglycerophosphocholine esterase</fullName>
        <ecNumber evidence="1">3.1.1.47</ecNumber>
    </recommendedName>
</protein>
<dbReference type="OrthoDB" id="2363873at2759"/>
<proteinExistence type="predicted"/>
<comment type="caution">
    <text evidence="6">The sequence shown here is derived from an EMBL/GenBank/DDBJ whole genome shotgun (WGS) entry which is preliminary data.</text>
</comment>
<dbReference type="InParanoid" id="A0A507B5T0"/>
<feature type="signal peptide" evidence="5">
    <location>
        <begin position="1"/>
        <end position="18"/>
    </location>
</feature>
<dbReference type="STRING" id="1093900.A0A507B5T0"/>
<evidence type="ECO:0000313" key="6">
    <source>
        <dbReference type="EMBL" id="TPX18485.1"/>
    </source>
</evidence>
<dbReference type="Pfam" id="PF03403">
    <property type="entry name" value="PAF-AH_p_II"/>
    <property type="match status" value="2"/>
</dbReference>
<name>A0A507B5T0_9PEZI</name>
<organism evidence="6 7">
    <name type="scientific">Thyridium curvatum</name>
    <dbReference type="NCBI Taxonomy" id="1093900"/>
    <lineage>
        <taxon>Eukaryota</taxon>
        <taxon>Fungi</taxon>
        <taxon>Dikarya</taxon>
        <taxon>Ascomycota</taxon>
        <taxon>Pezizomycotina</taxon>
        <taxon>Sordariomycetes</taxon>
        <taxon>Sordariomycetidae</taxon>
        <taxon>Thyridiales</taxon>
        <taxon>Thyridiaceae</taxon>
        <taxon>Thyridium</taxon>
    </lineage>
</organism>
<keyword evidence="3" id="KW-0442">Lipid degradation</keyword>
<dbReference type="GO" id="GO:0016042">
    <property type="term" value="P:lipid catabolic process"/>
    <property type="evidence" value="ECO:0007669"/>
    <property type="project" value="UniProtKB-KW"/>
</dbReference>
<dbReference type="PANTHER" id="PTHR10272">
    <property type="entry name" value="PLATELET-ACTIVATING FACTOR ACETYLHYDROLASE"/>
    <property type="match status" value="1"/>
</dbReference>
<accession>A0A507B5T0</accession>
<feature type="chain" id="PRO_5021234998" description="1-alkyl-2-acetylglycerophosphocholine esterase" evidence="5">
    <location>
        <begin position="19"/>
        <end position="380"/>
    </location>
</feature>
<dbReference type="GO" id="GO:0003847">
    <property type="term" value="F:1-alkyl-2-acetylglycerophosphocholine esterase activity"/>
    <property type="evidence" value="ECO:0007669"/>
    <property type="project" value="UniProtKB-EC"/>
</dbReference>
<dbReference type="Gene3D" id="3.40.50.1820">
    <property type="entry name" value="alpha/beta hydrolase"/>
    <property type="match status" value="1"/>
</dbReference>
<keyword evidence="2" id="KW-0378">Hydrolase</keyword>
<dbReference type="Proteomes" id="UP000319257">
    <property type="component" value="Unassembled WGS sequence"/>
</dbReference>
<evidence type="ECO:0000256" key="5">
    <source>
        <dbReference type="SAM" id="SignalP"/>
    </source>
</evidence>
<evidence type="ECO:0000256" key="2">
    <source>
        <dbReference type="ARBA" id="ARBA00022801"/>
    </source>
</evidence>
<keyword evidence="5" id="KW-0732">Signal</keyword>
<gene>
    <name evidence="6" type="ORF">E0L32_011598</name>
</gene>
<dbReference type="EC" id="3.1.1.47" evidence="1"/>
<keyword evidence="7" id="KW-1185">Reference proteome</keyword>
<evidence type="ECO:0000256" key="1">
    <source>
        <dbReference type="ARBA" id="ARBA00013201"/>
    </source>
</evidence>
<evidence type="ECO:0000313" key="7">
    <source>
        <dbReference type="Proteomes" id="UP000319257"/>
    </source>
</evidence>
<dbReference type="RefSeq" id="XP_031000196.1">
    <property type="nucleotide sequence ID" value="XM_031134345.1"/>
</dbReference>
<dbReference type="PANTHER" id="PTHR10272:SF14">
    <property type="entry name" value="PAF ACETYLHYDROLASE FAMILY PROTEIN"/>
    <property type="match status" value="1"/>
</dbReference>
<keyword evidence="4" id="KW-0443">Lipid metabolism</keyword>
<dbReference type="EMBL" id="SKBQ01000111">
    <property type="protein sequence ID" value="TPX18485.1"/>
    <property type="molecule type" value="Genomic_DNA"/>
</dbReference>
<evidence type="ECO:0000256" key="3">
    <source>
        <dbReference type="ARBA" id="ARBA00022963"/>
    </source>
</evidence>